<proteinExistence type="inferred from homology"/>
<dbReference type="HAMAP" id="MF_00445">
    <property type="entry name" value="NDH1_NuoN_1"/>
    <property type="match status" value="1"/>
</dbReference>
<dbReference type="AlphaFoldDB" id="D1AUF7"/>
<evidence type="ECO:0000256" key="1">
    <source>
        <dbReference type="ARBA" id="ARBA00004127"/>
    </source>
</evidence>
<dbReference type="GO" id="GO:0005886">
    <property type="term" value="C:plasma membrane"/>
    <property type="evidence" value="ECO:0007669"/>
    <property type="project" value="UniProtKB-SubCell"/>
</dbReference>
<feature type="transmembrane region" description="Helical" evidence="5">
    <location>
        <begin position="360"/>
        <end position="379"/>
    </location>
</feature>
<dbReference type="EC" id="7.1.1.-" evidence="5"/>
<keyword evidence="5" id="KW-0997">Cell inner membrane</keyword>
<dbReference type="PANTHER" id="PTHR22773">
    <property type="entry name" value="NADH DEHYDROGENASE"/>
    <property type="match status" value="1"/>
</dbReference>
<feature type="transmembrane region" description="Helical" evidence="5">
    <location>
        <begin position="444"/>
        <end position="467"/>
    </location>
</feature>
<keyword evidence="8" id="KW-0560">Oxidoreductase</keyword>
<feature type="transmembrane region" description="Helical" evidence="5">
    <location>
        <begin position="78"/>
        <end position="96"/>
    </location>
</feature>
<keyword evidence="5" id="KW-0874">Quinone</keyword>
<comment type="subcellular location">
    <subcellularLocation>
        <location evidence="5">Cell inner membrane</location>
        <topology evidence="5">Multi-pass membrane protein</topology>
    </subcellularLocation>
    <subcellularLocation>
        <location evidence="1">Endomembrane system</location>
        <topology evidence="1">Multi-pass membrane protein</topology>
    </subcellularLocation>
    <subcellularLocation>
        <location evidence="6">Membrane</location>
        <topology evidence="6">Multi-pass membrane protein</topology>
    </subcellularLocation>
</comment>
<dbReference type="Pfam" id="PF00361">
    <property type="entry name" value="Proton_antipo_M"/>
    <property type="match status" value="1"/>
</dbReference>
<feature type="transmembrane region" description="Helical" evidence="5">
    <location>
        <begin position="265"/>
        <end position="285"/>
    </location>
</feature>
<dbReference type="GO" id="GO:0012505">
    <property type="term" value="C:endomembrane system"/>
    <property type="evidence" value="ECO:0007669"/>
    <property type="project" value="UniProtKB-SubCell"/>
</dbReference>
<keyword evidence="4 5" id="KW-0472">Membrane</keyword>
<dbReference type="InterPro" id="IPR001750">
    <property type="entry name" value="ND/Mrp_TM"/>
</dbReference>
<dbReference type="EMBL" id="CP001759">
    <property type="protein sequence ID" value="ACZ49185.1"/>
    <property type="molecule type" value="Genomic_DNA"/>
</dbReference>
<evidence type="ECO:0000256" key="5">
    <source>
        <dbReference type="HAMAP-Rule" id="MF_00445"/>
    </source>
</evidence>
<feature type="transmembrane region" description="Helical" evidence="5">
    <location>
        <begin position="103"/>
        <end position="120"/>
    </location>
</feature>
<keyword evidence="5" id="KW-0813">Transport</keyword>
<evidence type="ECO:0000259" key="7">
    <source>
        <dbReference type="Pfam" id="PF00361"/>
    </source>
</evidence>
<dbReference type="GO" id="GO:0042773">
    <property type="term" value="P:ATP synthesis coupled electron transport"/>
    <property type="evidence" value="ECO:0007669"/>
    <property type="project" value="InterPro"/>
</dbReference>
<evidence type="ECO:0000313" key="8">
    <source>
        <dbReference type="EMBL" id="ACZ49185.1"/>
    </source>
</evidence>
<feature type="transmembrane region" description="Helical" evidence="5">
    <location>
        <begin position="234"/>
        <end position="253"/>
    </location>
</feature>
<gene>
    <name evidence="5 8" type="primary">nuoN</name>
    <name evidence="8" type="ordered locus">ACIS_00583</name>
</gene>
<reference evidence="8 9" key="1">
    <citation type="journal article" date="2010" name="J. Bacteriol.">
        <title>Complete genome sequence of Anaplasma marginale subsp. centrale.</title>
        <authorList>
            <person name="Herndon D.R."/>
            <person name="Palmer G.H."/>
            <person name="Shkap V."/>
            <person name="Knowles D.P. Jr."/>
            <person name="Brayton K.A."/>
        </authorList>
    </citation>
    <scope>NUCLEOTIDE SEQUENCE [LARGE SCALE GENOMIC DNA]</scope>
    <source>
        <strain evidence="8 9">Israel</strain>
    </source>
</reference>
<sequence length="482" mass="52314">MKMYWEDLLRILPELYLLGSAMVVLLLGMVVDARWIHRLSAVSMGVVAFLSWLSAVNHVAEDTTLFNGLVLHTRYTCASRVLVSIAGFIASFLSLCAKREARYEFSVVMLFAILGAMTLVQAGHFLSFYISLELNSLSSCVLVCFNRGSKHASESALKFFMLSALSSCVMLYGISLVYGYSPGLECSVVKEVLEGRASLGAALGCAFILVGVLSKLAVVPFHMWAVDTYHGSPMAAMAFFLIVTKSAAILLLARMVGENGVLQQGLLLGFICASGLSTIVGELGALRQSNIKRLLAYSNIGQLGYVLPVVVLHGTSSYAIFHYVLTGWIINAWIFSVLLRYDDEGFELASLAGMHRSSPFVAFALVVSMVSAAGFPPFLGCWPKYFLLKSIAMSDIPTVVAFSYVLLVCAVGIVPCFYCFRIARVVYFDQPAMGAGHPALTHHLGLTVIAVVCMLLSVIALCLSPYFDILLQGLVWVFGGRT</sequence>
<keyword evidence="5" id="KW-1003">Cell membrane</keyword>
<feature type="transmembrane region" description="Helical" evidence="5">
    <location>
        <begin position="157"/>
        <end position="180"/>
    </location>
</feature>
<feature type="transmembrane region" description="Helical" evidence="5">
    <location>
        <begin position="200"/>
        <end position="222"/>
    </location>
</feature>
<dbReference type="GO" id="GO:0050136">
    <property type="term" value="F:NADH dehydrogenase (quinone) (non-electrogenic) activity"/>
    <property type="evidence" value="ECO:0007669"/>
    <property type="project" value="UniProtKB-UniRule"/>
</dbReference>
<dbReference type="KEGG" id="acn:ACIS_00583"/>
<dbReference type="Proteomes" id="UP000000630">
    <property type="component" value="Chromosome"/>
</dbReference>
<comment type="function">
    <text evidence="5">NDH-1 shuttles electrons from NADH, via FMN and iron-sulfur (Fe-S) centers, to quinones in the respiratory chain. The immediate electron acceptor for the enzyme in this species is believed to be ubiquinone. Couples the redox reaction to proton translocation (for every two electrons transferred, four hydrogen ions are translocated across the cytoplasmic membrane), and thus conserves the redox energy in a proton gradient.</text>
</comment>
<feature type="transmembrane region" description="Helical" evidence="5">
    <location>
        <begin position="320"/>
        <end position="339"/>
    </location>
</feature>
<dbReference type="HOGENOM" id="CLU_007100_1_5_5"/>
<keyword evidence="3 5" id="KW-1133">Transmembrane helix</keyword>
<keyword evidence="5" id="KW-0830">Ubiquinone</keyword>
<evidence type="ECO:0000256" key="3">
    <source>
        <dbReference type="ARBA" id="ARBA00022989"/>
    </source>
</evidence>
<comment type="subunit">
    <text evidence="5">NDH-1 is composed of 14 different subunits. Subunits NuoA, H, J, K, L, M, N constitute the membrane sector of the complex.</text>
</comment>
<evidence type="ECO:0000313" key="9">
    <source>
        <dbReference type="Proteomes" id="UP000000630"/>
    </source>
</evidence>
<feature type="transmembrane region" description="Helical" evidence="5">
    <location>
        <begin position="39"/>
        <end position="58"/>
    </location>
</feature>
<evidence type="ECO:0000256" key="6">
    <source>
        <dbReference type="RuleBase" id="RU000320"/>
    </source>
</evidence>
<comment type="catalytic activity">
    <reaction evidence="5">
        <text>a quinone + NADH + 5 H(+)(in) = a quinol + NAD(+) + 4 H(+)(out)</text>
        <dbReference type="Rhea" id="RHEA:57888"/>
        <dbReference type="ChEBI" id="CHEBI:15378"/>
        <dbReference type="ChEBI" id="CHEBI:24646"/>
        <dbReference type="ChEBI" id="CHEBI:57540"/>
        <dbReference type="ChEBI" id="CHEBI:57945"/>
        <dbReference type="ChEBI" id="CHEBI:132124"/>
    </reaction>
</comment>
<evidence type="ECO:0000256" key="4">
    <source>
        <dbReference type="ARBA" id="ARBA00023136"/>
    </source>
</evidence>
<dbReference type="InterPro" id="IPR010096">
    <property type="entry name" value="NADH-Q_OxRdtase_suN/2"/>
</dbReference>
<protein>
    <recommendedName>
        <fullName evidence="5">NADH-quinone oxidoreductase subunit N</fullName>
        <ecNumber evidence="5">7.1.1.-</ecNumber>
    </recommendedName>
    <alternativeName>
        <fullName evidence="5">NADH dehydrogenase I subunit N</fullName>
    </alternativeName>
    <alternativeName>
        <fullName evidence="5">NDH-1 subunit N</fullName>
    </alternativeName>
</protein>
<feature type="transmembrane region" description="Helical" evidence="5">
    <location>
        <begin position="399"/>
        <end position="423"/>
    </location>
</feature>
<accession>D1AUF7</accession>
<evidence type="ECO:0000256" key="2">
    <source>
        <dbReference type="ARBA" id="ARBA00022692"/>
    </source>
</evidence>
<dbReference type="eggNOG" id="COG1007">
    <property type="taxonomic scope" value="Bacteria"/>
</dbReference>
<keyword evidence="5" id="KW-0520">NAD</keyword>
<keyword evidence="9" id="KW-1185">Reference proteome</keyword>
<dbReference type="GO" id="GO:0008137">
    <property type="term" value="F:NADH dehydrogenase (ubiquinone) activity"/>
    <property type="evidence" value="ECO:0007669"/>
    <property type="project" value="InterPro"/>
</dbReference>
<keyword evidence="2 5" id="KW-0812">Transmembrane</keyword>
<comment type="similarity">
    <text evidence="5">Belongs to the complex I subunit 2 family.</text>
</comment>
<feature type="transmembrane region" description="Helical" evidence="5">
    <location>
        <begin position="15"/>
        <end position="32"/>
    </location>
</feature>
<name>D1AUF7_ANACI</name>
<organism evidence="8 9">
    <name type="scientific">Anaplasma centrale (strain Israel)</name>
    <name type="common">Anaplasma marginale subsp. centrale (strain Israel)</name>
    <dbReference type="NCBI Taxonomy" id="574556"/>
    <lineage>
        <taxon>Bacteria</taxon>
        <taxon>Pseudomonadati</taxon>
        <taxon>Pseudomonadota</taxon>
        <taxon>Alphaproteobacteria</taxon>
        <taxon>Rickettsiales</taxon>
        <taxon>Anaplasmataceae</taxon>
        <taxon>Anaplasma</taxon>
    </lineage>
</organism>
<keyword evidence="5" id="KW-1278">Translocase</keyword>
<dbReference type="STRING" id="574556.ACIS_00583"/>
<feature type="domain" description="NADH:quinone oxidoreductase/Mrp antiporter transmembrane" evidence="7">
    <location>
        <begin position="122"/>
        <end position="404"/>
    </location>
</feature>
<dbReference type="GO" id="GO:0048038">
    <property type="term" value="F:quinone binding"/>
    <property type="evidence" value="ECO:0007669"/>
    <property type="project" value="UniProtKB-KW"/>
</dbReference>